<dbReference type="GO" id="GO:0005737">
    <property type="term" value="C:cytoplasm"/>
    <property type="evidence" value="ECO:0007669"/>
    <property type="project" value="TreeGrafter"/>
</dbReference>
<keyword evidence="4" id="KW-0560">Oxidoreductase</keyword>
<organism evidence="7 8">
    <name type="scientific">Mycena venus</name>
    <dbReference type="NCBI Taxonomy" id="2733690"/>
    <lineage>
        <taxon>Eukaryota</taxon>
        <taxon>Fungi</taxon>
        <taxon>Dikarya</taxon>
        <taxon>Basidiomycota</taxon>
        <taxon>Agaricomycotina</taxon>
        <taxon>Agaricomycetes</taxon>
        <taxon>Agaricomycetidae</taxon>
        <taxon>Agaricales</taxon>
        <taxon>Marasmiineae</taxon>
        <taxon>Mycenaceae</taxon>
        <taxon>Mycena</taxon>
    </lineage>
</organism>
<protein>
    <submittedName>
        <fullName evidence="7">TauD-domain-containing protein</fullName>
    </submittedName>
</protein>
<name>A0A8H6XYP9_9AGAR</name>
<comment type="caution">
    <text evidence="7">The sequence shown here is derived from an EMBL/GenBank/DDBJ whole genome shotgun (WGS) entry which is preliminary data.</text>
</comment>
<dbReference type="PANTHER" id="PTHR30468:SF30">
    <property type="entry name" value="ALPHA-KETOGLUTARATE-DEPENDENT TAURINE DIOXYGENASE (AFU_ORTHOLOGUE AFUA_7G06030)"/>
    <property type="match status" value="1"/>
</dbReference>
<sequence>MNQTSVSSVLLRLCRKQMHPTARLNTCLLRRFNHAKHAERTPTQSRDISAAAPPDAQQRFMDYFGTRNYPSVSASTPGYTPSWNNVWFEKLPPFEFLDPALRADKRKANLLTPTTVMKDITPKMGTVLQNIQLSQLSDQAKDELALLISERKIVAFPDQDFLDAGPEALQKFMDYFGKRNYHPVSASLPGLPGFHVIHRDGKKPELDAFFSQKTTSCLWHQDVSYEMQPPGYVMLGLLDGPKVGGDTVFAATDEAYRRLSPAMQKFLDGIQVKHSSANIINQARLAGSLVRKDPITTVHPLVRIHPITGARCIFINGEFITGAVGLKNAEWKPISEFLLQHLIGSHDIQARVHWSPRTIVMFDNRSTIHTPVIDYVDDSQVPQPRHIFRLAAMAEKPIPVPAE</sequence>
<dbReference type="GO" id="GO:0016706">
    <property type="term" value="F:2-oxoglutarate-dependent dioxygenase activity"/>
    <property type="evidence" value="ECO:0007669"/>
    <property type="project" value="TreeGrafter"/>
</dbReference>
<keyword evidence="2" id="KW-0479">Metal-binding</keyword>
<dbReference type="OrthoDB" id="10257314at2759"/>
<dbReference type="Gene3D" id="3.60.130.10">
    <property type="entry name" value="Clavaminate synthase-like"/>
    <property type="match status" value="1"/>
</dbReference>
<evidence type="ECO:0000256" key="2">
    <source>
        <dbReference type="ARBA" id="ARBA00022723"/>
    </source>
</evidence>
<dbReference type="PANTHER" id="PTHR30468">
    <property type="entry name" value="ALPHA-KETOGLUTARATE-DEPENDENT SULFONATE DIOXYGENASE"/>
    <property type="match status" value="1"/>
</dbReference>
<dbReference type="InterPro" id="IPR051323">
    <property type="entry name" value="AtsK-like"/>
</dbReference>
<feature type="domain" description="TauD/TfdA-like" evidence="6">
    <location>
        <begin position="118"/>
        <end position="390"/>
    </location>
</feature>
<dbReference type="InterPro" id="IPR042098">
    <property type="entry name" value="TauD-like_sf"/>
</dbReference>
<dbReference type="EMBL" id="JACAZI010000011">
    <property type="protein sequence ID" value="KAF7349006.1"/>
    <property type="molecule type" value="Genomic_DNA"/>
</dbReference>
<keyword evidence="5" id="KW-0408">Iron</keyword>
<dbReference type="Proteomes" id="UP000620124">
    <property type="component" value="Unassembled WGS sequence"/>
</dbReference>
<accession>A0A8H6XYP9</accession>
<evidence type="ECO:0000259" key="6">
    <source>
        <dbReference type="Pfam" id="PF02668"/>
    </source>
</evidence>
<reference evidence="7" key="1">
    <citation type="submission" date="2020-05" db="EMBL/GenBank/DDBJ databases">
        <title>Mycena genomes resolve the evolution of fungal bioluminescence.</title>
        <authorList>
            <person name="Tsai I.J."/>
        </authorList>
    </citation>
    <scope>NUCLEOTIDE SEQUENCE</scope>
    <source>
        <strain evidence="7">CCC161011</strain>
    </source>
</reference>
<keyword evidence="3" id="KW-0223">Dioxygenase</keyword>
<comment type="similarity">
    <text evidence="1">Belongs to the TfdA dioxygenase family.</text>
</comment>
<keyword evidence="8" id="KW-1185">Reference proteome</keyword>
<dbReference type="FunFam" id="3.60.130.10:FF:000003">
    <property type="entry name" value="Alpha-ketoglutarate-dependent taurine dioxygenase"/>
    <property type="match status" value="1"/>
</dbReference>
<evidence type="ECO:0000256" key="4">
    <source>
        <dbReference type="ARBA" id="ARBA00023002"/>
    </source>
</evidence>
<dbReference type="InterPro" id="IPR003819">
    <property type="entry name" value="TauD/TfdA-like"/>
</dbReference>
<gene>
    <name evidence="7" type="ORF">MVEN_01421700</name>
</gene>
<evidence type="ECO:0000313" key="7">
    <source>
        <dbReference type="EMBL" id="KAF7349006.1"/>
    </source>
</evidence>
<evidence type="ECO:0000256" key="1">
    <source>
        <dbReference type="ARBA" id="ARBA00005896"/>
    </source>
</evidence>
<evidence type="ECO:0000313" key="8">
    <source>
        <dbReference type="Proteomes" id="UP000620124"/>
    </source>
</evidence>
<dbReference type="GO" id="GO:0046872">
    <property type="term" value="F:metal ion binding"/>
    <property type="evidence" value="ECO:0007669"/>
    <property type="project" value="UniProtKB-KW"/>
</dbReference>
<evidence type="ECO:0000256" key="5">
    <source>
        <dbReference type="ARBA" id="ARBA00023004"/>
    </source>
</evidence>
<proteinExistence type="inferred from homology"/>
<evidence type="ECO:0000256" key="3">
    <source>
        <dbReference type="ARBA" id="ARBA00022964"/>
    </source>
</evidence>
<dbReference type="AlphaFoldDB" id="A0A8H6XYP9"/>
<dbReference type="Pfam" id="PF02668">
    <property type="entry name" value="TauD"/>
    <property type="match status" value="1"/>
</dbReference>
<dbReference type="SUPFAM" id="SSF51197">
    <property type="entry name" value="Clavaminate synthase-like"/>
    <property type="match status" value="1"/>
</dbReference>